<proteinExistence type="predicted"/>
<evidence type="ECO:0000313" key="1">
    <source>
        <dbReference type="EMBL" id="KAI4295527.1"/>
    </source>
</evidence>
<reference evidence="1 2" key="1">
    <citation type="journal article" date="2022" name="DNA Res.">
        <title>Chromosomal-level genome assembly of the orchid tree Bauhinia variegata (Leguminosae; Cercidoideae) supports the allotetraploid origin hypothesis of Bauhinia.</title>
        <authorList>
            <person name="Zhong Y."/>
            <person name="Chen Y."/>
            <person name="Zheng D."/>
            <person name="Pang J."/>
            <person name="Liu Y."/>
            <person name="Luo S."/>
            <person name="Meng S."/>
            <person name="Qian L."/>
            <person name="Wei D."/>
            <person name="Dai S."/>
            <person name="Zhou R."/>
        </authorList>
    </citation>
    <scope>NUCLEOTIDE SEQUENCE [LARGE SCALE GENOMIC DNA]</scope>
    <source>
        <strain evidence="1">BV-YZ2020</strain>
    </source>
</reference>
<comment type="caution">
    <text evidence="1">The sequence shown here is derived from an EMBL/GenBank/DDBJ whole genome shotgun (WGS) entry which is preliminary data.</text>
</comment>
<name>A0ACB9KEB0_BAUVA</name>
<gene>
    <name evidence="1" type="ORF">L6164_035566</name>
</gene>
<dbReference type="EMBL" id="CM039439">
    <property type="protein sequence ID" value="KAI4295527.1"/>
    <property type="molecule type" value="Genomic_DNA"/>
</dbReference>
<accession>A0ACB9KEB0</accession>
<evidence type="ECO:0000313" key="2">
    <source>
        <dbReference type="Proteomes" id="UP000828941"/>
    </source>
</evidence>
<dbReference type="Proteomes" id="UP000828941">
    <property type="component" value="Chromosome 14"/>
</dbReference>
<organism evidence="1 2">
    <name type="scientific">Bauhinia variegata</name>
    <name type="common">Purple orchid tree</name>
    <name type="synonym">Phanera variegata</name>
    <dbReference type="NCBI Taxonomy" id="167791"/>
    <lineage>
        <taxon>Eukaryota</taxon>
        <taxon>Viridiplantae</taxon>
        <taxon>Streptophyta</taxon>
        <taxon>Embryophyta</taxon>
        <taxon>Tracheophyta</taxon>
        <taxon>Spermatophyta</taxon>
        <taxon>Magnoliopsida</taxon>
        <taxon>eudicotyledons</taxon>
        <taxon>Gunneridae</taxon>
        <taxon>Pentapetalae</taxon>
        <taxon>rosids</taxon>
        <taxon>fabids</taxon>
        <taxon>Fabales</taxon>
        <taxon>Fabaceae</taxon>
        <taxon>Cercidoideae</taxon>
        <taxon>Cercideae</taxon>
        <taxon>Bauhiniinae</taxon>
        <taxon>Bauhinia</taxon>
    </lineage>
</organism>
<sequence length="96" mass="10157">MASVLGKSVFRVTSRSLANQSKSLTQKSQSNYSLPSGFSSPSSRAIPRASRILSVLGRVESMMPLHSAIAAARLTSSIAADSSCWSQLSRGLVKTL</sequence>
<keyword evidence="2" id="KW-1185">Reference proteome</keyword>
<protein>
    <submittedName>
        <fullName evidence="1">Uncharacterized protein</fullName>
    </submittedName>
</protein>